<evidence type="ECO:0000313" key="2">
    <source>
        <dbReference type="EMBL" id="HAS8541029.1"/>
    </source>
</evidence>
<accession>A0A8H9TFS3</accession>
<dbReference type="InterPro" id="IPR004843">
    <property type="entry name" value="Calcineurin-like_PHP"/>
</dbReference>
<dbReference type="PANTHER" id="PTHR37844">
    <property type="entry name" value="SER/THR PROTEIN PHOSPHATASE SUPERFAMILY (AFU_ORTHOLOGUE AFUA_1G14840)"/>
    <property type="match status" value="1"/>
</dbReference>
<dbReference type="GO" id="GO:0016787">
    <property type="term" value="F:hydrolase activity"/>
    <property type="evidence" value="ECO:0007669"/>
    <property type="project" value="InterPro"/>
</dbReference>
<organism evidence="2">
    <name type="scientific">Vibrio vulnificus</name>
    <dbReference type="NCBI Taxonomy" id="672"/>
    <lineage>
        <taxon>Bacteria</taxon>
        <taxon>Pseudomonadati</taxon>
        <taxon>Pseudomonadota</taxon>
        <taxon>Gammaproteobacteria</taxon>
        <taxon>Vibrionales</taxon>
        <taxon>Vibrionaceae</taxon>
        <taxon>Vibrio</taxon>
    </lineage>
</organism>
<dbReference type="Proteomes" id="UP000863257">
    <property type="component" value="Unassembled WGS sequence"/>
</dbReference>
<name>A0A8H9TFS3_VIBVL</name>
<dbReference type="Pfam" id="PF00149">
    <property type="entry name" value="Metallophos"/>
    <property type="match status" value="1"/>
</dbReference>
<dbReference type="EMBL" id="DACRBY010000017">
    <property type="protein sequence ID" value="HAS8541029.1"/>
    <property type="molecule type" value="Genomic_DNA"/>
</dbReference>
<gene>
    <name evidence="2" type="ORF">I7730_14715</name>
</gene>
<proteinExistence type="predicted"/>
<evidence type="ECO:0000259" key="1">
    <source>
        <dbReference type="Pfam" id="PF00149"/>
    </source>
</evidence>
<comment type="caution">
    <text evidence="2">The sequence shown here is derived from an EMBL/GenBank/DDBJ whole genome shotgun (WGS) entry which is preliminary data.</text>
</comment>
<dbReference type="InterPro" id="IPR029052">
    <property type="entry name" value="Metallo-depent_PP-like"/>
</dbReference>
<dbReference type="SUPFAM" id="SSF56300">
    <property type="entry name" value="Metallo-dependent phosphatases"/>
    <property type="match status" value="1"/>
</dbReference>
<dbReference type="PANTHER" id="PTHR37844:SF1">
    <property type="entry name" value="CALCINEURIN-LIKE PHOSPHOESTERASE DOMAIN-CONTAINING PROTEIN"/>
    <property type="match status" value="1"/>
</dbReference>
<reference evidence="2" key="2">
    <citation type="submission" date="2019-01" db="EMBL/GenBank/DDBJ databases">
        <authorList>
            <consortium name="NCBI Pathogen Detection Project"/>
        </authorList>
    </citation>
    <scope>NUCLEOTIDE SEQUENCE</scope>
    <source>
        <strain evidence="2">BCW_3452</strain>
    </source>
</reference>
<dbReference type="Gene3D" id="3.60.21.10">
    <property type="match status" value="1"/>
</dbReference>
<feature type="domain" description="Calcineurin-like phosphoesterase" evidence="1">
    <location>
        <begin position="13"/>
        <end position="255"/>
    </location>
</feature>
<sequence length="291" mass="33300">MHFKDPTKKILDIYLFSDIHNELVNADADPANRYYIPRPSPFHPNTFNLLLLAGDNFRVNAEHSTKVFLRLISEQFDAVVIVLGNHEFYLGKLFHSVDKLKSYVDDLGLNNVRVIENEYQKLTFNNFSVGILGGTLWGDFLCGDKNSLSNCDTNRYDKCFVTDLLRIRRNIREFGNYGRVKPKDLFFMNRQAVSYISQTISSVVADSDYSILMTHFPPLRIEEPTSQFYGYDSSDLKDVILGAQPNLVVFGHDHNSHLGFVGDTMYVSNPRGYIGEFNPDFSESPVQRLDV</sequence>
<reference evidence="2" key="1">
    <citation type="journal article" date="2018" name="Genome Biol.">
        <title>SKESA: strategic k-mer extension for scrupulous assemblies.</title>
        <authorList>
            <person name="Souvorov A."/>
            <person name="Agarwala R."/>
            <person name="Lipman D.J."/>
        </authorList>
    </citation>
    <scope>NUCLEOTIDE SEQUENCE</scope>
    <source>
        <strain evidence="2">BCW_3452</strain>
    </source>
</reference>
<dbReference type="AlphaFoldDB" id="A0A8H9TFS3"/>
<protein>
    <recommendedName>
        <fullName evidence="1">Calcineurin-like phosphoesterase domain-containing protein</fullName>
    </recommendedName>
</protein>